<accession>A0A022Q9Q1</accession>
<evidence type="ECO:0000313" key="2">
    <source>
        <dbReference type="EMBL" id="EYU25412.1"/>
    </source>
</evidence>
<sequence length="70" mass="7579">METFLQTYVSFIICTLLCFTSSENTICYGREGNYSSKLIASSLVKNSTKASSFDVRDYGAKGDGSTNDAA</sequence>
<evidence type="ECO:0000313" key="3">
    <source>
        <dbReference type="Proteomes" id="UP000030748"/>
    </source>
</evidence>
<keyword evidence="3" id="KW-1185">Reference proteome</keyword>
<dbReference type="InterPro" id="IPR012334">
    <property type="entry name" value="Pectin_lyas_fold"/>
</dbReference>
<feature type="non-terminal residue" evidence="2">
    <location>
        <position position="70"/>
    </location>
</feature>
<reference evidence="2 3" key="1">
    <citation type="journal article" date="2013" name="Proc. Natl. Acad. Sci. U.S.A.">
        <title>Fine-scale variation in meiotic recombination in Mimulus inferred from population shotgun sequencing.</title>
        <authorList>
            <person name="Hellsten U."/>
            <person name="Wright K.M."/>
            <person name="Jenkins J."/>
            <person name="Shu S."/>
            <person name="Yuan Y."/>
            <person name="Wessler S.R."/>
            <person name="Schmutz J."/>
            <person name="Willis J.H."/>
            <person name="Rokhsar D.S."/>
        </authorList>
    </citation>
    <scope>NUCLEOTIDE SEQUENCE [LARGE SCALE GENOMIC DNA]</scope>
    <source>
        <strain evidence="3">cv. DUN x IM62</strain>
    </source>
</reference>
<protein>
    <recommendedName>
        <fullName evidence="4">Pectate lyase superfamily protein domain-containing protein</fullName>
    </recommendedName>
</protein>
<evidence type="ECO:0000256" key="1">
    <source>
        <dbReference type="SAM" id="SignalP"/>
    </source>
</evidence>
<keyword evidence="1" id="KW-0732">Signal</keyword>
<organism evidence="2 3">
    <name type="scientific">Erythranthe guttata</name>
    <name type="common">Yellow monkey flower</name>
    <name type="synonym">Mimulus guttatus</name>
    <dbReference type="NCBI Taxonomy" id="4155"/>
    <lineage>
        <taxon>Eukaryota</taxon>
        <taxon>Viridiplantae</taxon>
        <taxon>Streptophyta</taxon>
        <taxon>Embryophyta</taxon>
        <taxon>Tracheophyta</taxon>
        <taxon>Spermatophyta</taxon>
        <taxon>Magnoliopsida</taxon>
        <taxon>eudicotyledons</taxon>
        <taxon>Gunneridae</taxon>
        <taxon>Pentapetalae</taxon>
        <taxon>asterids</taxon>
        <taxon>lamiids</taxon>
        <taxon>Lamiales</taxon>
        <taxon>Phrymaceae</taxon>
        <taxon>Erythranthe</taxon>
    </lineage>
</organism>
<dbReference type="Gene3D" id="2.160.20.10">
    <property type="entry name" value="Single-stranded right-handed beta-helix, Pectin lyase-like"/>
    <property type="match status" value="1"/>
</dbReference>
<feature type="chain" id="PRO_5001506689" description="Pectate lyase superfamily protein domain-containing protein" evidence="1">
    <location>
        <begin position="23"/>
        <end position="70"/>
    </location>
</feature>
<gene>
    <name evidence="2" type="ORF">MIMGU_mgv1a0196771mg</name>
</gene>
<dbReference type="Proteomes" id="UP000030748">
    <property type="component" value="Unassembled WGS sequence"/>
</dbReference>
<evidence type="ECO:0008006" key="4">
    <source>
        <dbReference type="Google" id="ProtNLM"/>
    </source>
</evidence>
<feature type="signal peptide" evidence="1">
    <location>
        <begin position="1"/>
        <end position="22"/>
    </location>
</feature>
<dbReference type="EMBL" id="KI632002">
    <property type="protein sequence ID" value="EYU25412.1"/>
    <property type="molecule type" value="Genomic_DNA"/>
</dbReference>
<dbReference type="InterPro" id="IPR011050">
    <property type="entry name" value="Pectin_lyase_fold/virulence"/>
</dbReference>
<dbReference type="AlphaFoldDB" id="A0A022Q9Q1"/>
<name>A0A022Q9Q1_ERYGU</name>
<dbReference type="SUPFAM" id="SSF51126">
    <property type="entry name" value="Pectin lyase-like"/>
    <property type="match status" value="1"/>
</dbReference>
<proteinExistence type="predicted"/>